<gene>
    <name evidence="3" type="ORF">J5U23_01025</name>
</gene>
<reference evidence="3" key="1">
    <citation type="journal article" date="2021" name="Environ. Microbiol.">
        <title>New insights into the diversity and evolution of the archaeal mobilome from three complete genomes of Saccharolobus shibatae.</title>
        <authorList>
            <person name="Medvedeva S."/>
            <person name="Brandt D."/>
            <person name="Cvirkaite-Krupovic V."/>
            <person name="Liu Y."/>
            <person name="Severinov K."/>
            <person name="Ishino S."/>
            <person name="Ishino Y."/>
            <person name="Prangishvili D."/>
            <person name="Kalinowski J."/>
            <person name="Krupovic M."/>
        </authorList>
    </citation>
    <scope>NUCLEOTIDE SEQUENCE</scope>
    <source>
        <strain evidence="3">B12</strain>
    </source>
</reference>
<dbReference type="InterPro" id="IPR000192">
    <property type="entry name" value="Aminotrans_V_dom"/>
</dbReference>
<organism evidence="3 4">
    <name type="scientific">Saccharolobus shibatae (strain ATCC 51178 / DSM 5389 / JCM 8931 / NBRC 15437 / B12)</name>
    <name type="common">Sulfolobus shibatae</name>
    <dbReference type="NCBI Taxonomy" id="523848"/>
    <lineage>
        <taxon>Archaea</taxon>
        <taxon>Thermoproteota</taxon>
        <taxon>Thermoprotei</taxon>
        <taxon>Sulfolobales</taxon>
        <taxon>Sulfolobaceae</taxon>
        <taxon>Saccharolobus</taxon>
    </lineage>
</organism>
<dbReference type="Proteomes" id="UP000694018">
    <property type="component" value="Chromosome"/>
</dbReference>
<keyword evidence="3" id="KW-0808">Transferase</keyword>
<protein>
    <submittedName>
        <fullName evidence="3">Cysteine desulfurase</fullName>
        <ecNumber evidence="3">2.8.1.7</ecNumber>
    </submittedName>
</protein>
<feature type="domain" description="Aminotransferase class V" evidence="2">
    <location>
        <begin position="20"/>
        <end position="363"/>
    </location>
</feature>
<dbReference type="OrthoDB" id="5817at2157"/>
<dbReference type="EMBL" id="CP077717">
    <property type="protein sequence ID" value="QXJ28157.1"/>
    <property type="molecule type" value="Genomic_DNA"/>
</dbReference>
<dbReference type="GeneID" id="65562614"/>
<dbReference type="RefSeq" id="WP_218267180.1">
    <property type="nucleotide sequence ID" value="NZ_CP077717.1"/>
</dbReference>
<keyword evidence="1" id="KW-0663">Pyridoxal phosphate</keyword>
<dbReference type="PANTHER" id="PTHR43586:SF8">
    <property type="entry name" value="CYSTEINE DESULFURASE 1, CHLOROPLASTIC"/>
    <property type="match status" value="1"/>
</dbReference>
<evidence type="ECO:0000313" key="4">
    <source>
        <dbReference type="Proteomes" id="UP000694018"/>
    </source>
</evidence>
<evidence type="ECO:0000313" key="3">
    <source>
        <dbReference type="EMBL" id="QXJ28157.1"/>
    </source>
</evidence>
<name>A0A8F5GTA0_SACSH</name>
<evidence type="ECO:0000259" key="2">
    <source>
        <dbReference type="Pfam" id="PF00266"/>
    </source>
</evidence>
<proteinExistence type="predicted"/>
<sequence length="376" mass="42607">MRLRDPREFRENLPVTRKYVYLNHAAVSPTPLPSLFEAYRYLYEVANRGSIAANEEEEDELYHIRSKIANLIGAYPDEISLIPNTSYGVNLVAHGLEWKRDDNIVTDNLEFPTVVYPFLKLAKKGVKVNVVKTNPYNFEEDIISNINKNTRLVAISHVSFNTGLKVDVRKIVKAARENDALVLLDIIQSAGAVRINVEELGVDFAIAGGYKWLMSPQGSGFIYVKRGLIEDPPFYGWKTSADYLDFNPNKFTLEKGPRRFEIGTVDIAANLSLAKSCEIISENMELIESSVTHLSQFAIRLAKDHNMEVITPDEKRAGIAVVKVKKPKEVAKELLREDIVVSPRGEGIRISTHFYNTEEEVQKTIEKILEIERKLN</sequence>
<dbReference type="EC" id="2.8.1.7" evidence="3"/>
<dbReference type="PANTHER" id="PTHR43586">
    <property type="entry name" value="CYSTEINE DESULFURASE"/>
    <property type="match status" value="1"/>
</dbReference>
<evidence type="ECO:0000256" key="1">
    <source>
        <dbReference type="ARBA" id="ARBA00022898"/>
    </source>
</evidence>
<dbReference type="GO" id="GO:0031071">
    <property type="term" value="F:cysteine desulfurase activity"/>
    <property type="evidence" value="ECO:0007669"/>
    <property type="project" value="UniProtKB-EC"/>
</dbReference>
<dbReference type="KEGG" id="sshi:J5U23_01025"/>
<dbReference type="Pfam" id="PF00266">
    <property type="entry name" value="Aminotran_5"/>
    <property type="match status" value="1"/>
</dbReference>
<accession>A0A8F5GTA0</accession>
<dbReference type="AlphaFoldDB" id="A0A8F5GTA0"/>